<organism evidence="2 3">
    <name type="scientific">Tripterygium wilfordii</name>
    <name type="common">Thunder God vine</name>
    <dbReference type="NCBI Taxonomy" id="458696"/>
    <lineage>
        <taxon>Eukaryota</taxon>
        <taxon>Viridiplantae</taxon>
        <taxon>Streptophyta</taxon>
        <taxon>Embryophyta</taxon>
        <taxon>Tracheophyta</taxon>
        <taxon>Spermatophyta</taxon>
        <taxon>Magnoliopsida</taxon>
        <taxon>eudicotyledons</taxon>
        <taxon>Gunneridae</taxon>
        <taxon>Pentapetalae</taxon>
        <taxon>rosids</taxon>
        <taxon>fabids</taxon>
        <taxon>Celastrales</taxon>
        <taxon>Celastraceae</taxon>
        <taxon>Tripterygium</taxon>
    </lineage>
</organism>
<dbReference type="Gene3D" id="1.25.40.10">
    <property type="entry name" value="Tetratricopeptide repeat domain"/>
    <property type="match status" value="1"/>
</dbReference>
<dbReference type="Proteomes" id="UP000593562">
    <property type="component" value="Unassembled WGS sequence"/>
</dbReference>
<evidence type="ECO:0000313" key="2">
    <source>
        <dbReference type="EMBL" id="KAF5741689.1"/>
    </source>
</evidence>
<sequence length="128" mass="14114">MDLIPYEGRSSWILLKPSNGCGSDFKFWLDSGMVGAGMIDEAHSLFRTIKENGCSADLNSLNIILNGLAKIGGPKQTMEMLKMKHCNVNMKSDVVSYNTVLGCLTNPRAVFTASRKQTRENISNAQNR</sequence>
<keyword evidence="3" id="KW-1185">Reference proteome</keyword>
<keyword evidence="1" id="KW-0677">Repeat</keyword>
<gene>
    <name evidence="2" type="ORF">HS088_TW10G00693</name>
</gene>
<dbReference type="AlphaFoldDB" id="A0A7J7D5Z1"/>
<proteinExistence type="predicted"/>
<evidence type="ECO:0008006" key="4">
    <source>
        <dbReference type="Google" id="ProtNLM"/>
    </source>
</evidence>
<dbReference type="NCBIfam" id="TIGR00756">
    <property type="entry name" value="PPR"/>
    <property type="match status" value="1"/>
</dbReference>
<dbReference type="InParanoid" id="A0A7J7D5Z1"/>
<protein>
    <recommendedName>
        <fullName evidence="4">Pentatricopeptide repeat-containing protein</fullName>
    </recommendedName>
</protein>
<name>A0A7J7D5Z1_TRIWF</name>
<dbReference type="EMBL" id="JAAARO010000010">
    <property type="protein sequence ID" value="KAF5741689.1"/>
    <property type="molecule type" value="Genomic_DNA"/>
</dbReference>
<dbReference type="InterPro" id="IPR002885">
    <property type="entry name" value="PPR_rpt"/>
</dbReference>
<comment type="caution">
    <text evidence="2">The sequence shown here is derived from an EMBL/GenBank/DDBJ whole genome shotgun (WGS) entry which is preliminary data.</text>
</comment>
<evidence type="ECO:0000313" key="3">
    <source>
        <dbReference type="Proteomes" id="UP000593562"/>
    </source>
</evidence>
<dbReference type="InterPro" id="IPR011990">
    <property type="entry name" value="TPR-like_helical_dom_sf"/>
</dbReference>
<accession>A0A7J7D5Z1</accession>
<reference evidence="2 3" key="1">
    <citation type="journal article" date="2020" name="Nat. Commun.">
        <title>Genome of Tripterygium wilfordii and identification of cytochrome P450 involved in triptolide biosynthesis.</title>
        <authorList>
            <person name="Tu L."/>
            <person name="Su P."/>
            <person name="Zhang Z."/>
            <person name="Gao L."/>
            <person name="Wang J."/>
            <person name="Hu T."/>
            <person name="Zhou J."/>
            <person name="Zhang Y."/>
            <person name="Zhao Y."/>
            <person name="Liu Y."/>
            <person name="Song Y."/>
            <person name="Tong Y."/>
            <person name="Lu Y."/>
            <person name="Yang J."/>
            <person name="Xu C."/>
            <person name="Jia M."/>
            <person name="Peters R.J."/>
            <person name="Huang L."/>
            <person name="Gao W."/>
        </authorList>
    </citation>
    <scope>NUCLEOTIDE SEQUENCE [LARGE SCALE GENOMIC DNA]</scope>
    <source>
        <strain evidence="3">cv. XIE 37</strain>
        <tissue evidence="2">Leaf</tissue>
    </source>
</reference>
<evidence type="ECO:0000256" key="1">
    <source>
        <dbReference type="ARBA" id="ARBA00022737"/>
    </source>
</evidence>